<comment type="similarity">
    <text evidence="2 10">Belongs to the snRNP Sm proteins family.</text>
</comment>
<dbReference type="AlphaFoldDB" id="Q014W7"/>
<evidence type="ECO:0000256" key="10">
    <source>
        <dbReference type="RuleBase" id="RU365055"/>
    </source>
</evidence>
<evidence type="ECO:0000313" key="12">
    <source>
        <dbReference type="EMBL" id="CAL54562.1"/>
    </source>
</evidence>
<dbReference type="InterPro" id="IPR001163">
    <property type="entry name" value="Sm_dom_euk/arc"/>
</dbReference>
<protein>
    <recommendedName>
        <fullName evidence="10">U6 snRNA-associated Sm-like protein LSm5</fullName>
    </recommendedName>
</protein>
<dbReference type="FunFam" id="2.30.30.100:FF:000003">
    <property type="entry name" value="U6 snRNA-associated Sm-like protein LSm5"/>
    <property type="match status" value="1"/>
</dbReference>
<keyword evidence="5 10" id="KW-0694">RNA-binding</keyword>
<dbReference type="GO" id="GO:0046540">
    <property type="term" value="C:U4/U6 x U5 tri-snRNP complex"/>
    <property type="evidence" value="ECO:0007669"/>
    <property type="project" value="TreeGrafter"/>
</dbReference>
<feature type="domain" description="Sm" evidence="11">
    <location>
        <begin position="16"/>
        <end position="92"/>
    </location>
</feature>
<dbReference type="OMA" id="YETTPQG"/>
<reference evidence="12" key="2">
    <citation type="journal article" date="2014" name="BMC Genomics">
        <title>An improved genome of the model marine alga Ostreococcus tauri unfolds by assessing Illumina de novo assemblies.</title>
        <authorList>
            <person name="Blanc-Mathieu R."/>
            <person name="Verhelst B."/>
            <person name="Derelle E."/>
            <person name="Rombauts S."/>
            <person name="Bouget F.Y."/>
            <person name="Carre I."/>
            <person name="Chateau A."/>
            <person name="Eyre-Walker A."/>
            <person name="Grimsley N."/>
            <person name="Moreau H."/>
            <person name="Piegu B."/>
            <person name="Rivals E."/>
            <person name="Schackwitz W."/>
            <person name="Van de Peer Y."/>
            <person name="Piganeau G."/>
        </authorList>
    </citation>
    <scope>NUCLEOTIDE SEQUENCE</scope>
    <source>
        <strain evidence="12">RCC4221</strain>
    </source>
</reference>
<dbReference type="GO" id="GO:0005688">
    <property type="term" value="C:U6 snRNP"/>
    <property type="evidence" value="ECO:0007669"/>
    <property type="project" value="TreeGrafter"/>
</dbReference>
<evidence type="ECO:0000256" key="6">
    <source>
        <dbReference type="ARBA" id="ARBA00022990"/>
    </source>
</evidence>
<evidence type="ECO:0000313" key="13">
    <source>
        <dbReference type="EMBL" id="OUS47329.1"/>
    </source>
</evidence>
<evidence type="ECO:0000256" key="9">
    <source>
        <dbReference type="ARBA" id="ARBA00023274"/>
    </source>
</evidence>
<dbReference type="CDD" id="cd01732">
    <property type="entry name" value="LSm5"/>
    <property type="match status" value="1"/>
</dbReference>
<dbReference type="PROSITE" id="PS52002">
    <property type="entry name" value="SM"/>
    <property type="match status" value="1"/>
</dbReference>
<dbReference type="InterPro" id="IPR033871">
    <property type="entry name" value="LSm5"/>
</dbReference>
<dbReference type="Proteomes" id="UP000195557">
    <property type="component" value="Unassembled WGS sequence"/>
</dbReference>
<name>Q014W7_OSTTA</name>
<dbReference type="KEGG" id="ota:OT_ostta07g03030"/>
<comment type="subunit">
    <text evidence="10">LSm subunits form a heteromer with a doughnut shape.</text>
</comment>
<reference evidence="13" key="3">
    <citation type="submission" date="2017-04" db="EMBL/GenBank/DDBJ databases">
        <title>Population genomics of picophytoplankton unveils novel chromosome hypervariability.</title>
        <authorList>
            <consortium name="DOE Joint Genome Institute"/>
            <person name="Blanc-Mathieu R."/>
            <person name="Krasovec M."/>
            <person name="Hebrard M."/>
            <person name="Yau S."/>
            <person name="Desgranges E."/>
            <person name="Martin J."/>
            <person name="Schackwitz W."/>
            <person name="Kuo A."/>
            <person name="Salin G."/>
            <person name="Donnadieu C."/>
            <person name="Desdevises Y."/>
            <person name="Sanchez-Ferandin S."/>
            <person name="Moreau H."/>
            <person name="Rivals E."/>
            <person name="Grigoriev I.V."/>
            <person name="Grimsley N."/>
            <person name="Eyre-Walker A."/>
            <person name="Piganeau G."/>
        </authorList>
    </citation>
    <scope>NUCLEOTIDE SEQUENCE [LARGE SCALE GENOMIC DNA]</scope>
    <source>
        <strain evidence="13">RCC 1115</strain>
    </source>
</reference>
<dbReference type="Pfam" id="PF01423">
    <property type="entry name" value="LSM"/>
    <property type="match status" value="1"/>
</dbReference>
<dbReference type="GO" id="GO:1990726">
    <property type="term" value="C:Lsm1-7-Pat1 complex"/>
    <property type="evidence" value="ECO:0007669"/>
    <property type="project" value="TreeGrafter"/>
</dbReference>
<proteinExistence type="inferred from homology"/>
<keyword evidence="9 10" id="KW-0687">Ribonucleoprotein</keyword>
<dbReference type="EMBL" id="CAID01000007">
    <property type="protein sequence ID" value="CAL54562.1"/>
    <property type="molecule type" value="Genomic_DNA"/>
</dbReference>
<comment type="subcellular location">
    <subcellularLocation>
        <location evidence="1 10">Nucleus</location>
    </subcellularLocation>
</comment>
<keyword evidence="8 10" id="KW-0539">Nucleus</keyword>
<dbReference type="GO" id="GO:0003723">
    <property type="term" value="F:RNA binding"/>
    <property type="evidence" value="ECO:0007669"/>
    <property type="project" value="UniProtKB-KW"/>
</dbReference>
<dbReference type="Proteomes" id="UP000009170">
    <property type="component" value="Unassembled WGS sequence"/>
</dbReference>
<organism evidence="12 14">
    <name type="scientific">Ostreococcus tauri</name>
    <name type="common">Marine green alga</name>
    <dbReference type="NCBI Taxonomy" id="70448"/>
    <lineage>
        <taxon>Eukaryota</taxon>
        <taxon>Viridiplantae</taxon>
        <taxon>Chlorophyta</taxon>
        <taxon>Mamiellophyceae</taxon>
        <taxon>Mamiellales</taxon>
        <taxon>Bathycoccaceae</taxon>
        <taxon>Ostreococcus</taxon>
    </lineage>
</organism>
<evidence type="ECO:0000256" key="5">
    <source>
        <dbReference type="ARBA" id="ARBA00022884"/>
    </source>
</evidence>
<evidence type="ECO:0000256" key="2">
    <source>
        <dbReference type="ARBA" id="ARBA00006850"/>
    </source>
</evidence>
<dbReference type="InParanoid" id="Q014W7"/>
<dbReference type="PANTHER" id="PTHR20971:SF0">
    <property type="entry name" value="U6 SNRNA-ASSOCIATED SM-LIKE PROTEIN LSM5"/>
    <property type="match status" value="1"/>
</dbReference>
<keyword evidence="4 10" id="KW-0747">Spliceosome</keyword>
<dbReference type="SMART" id="SM00651">
    <property type="entry name" value="Sm"/>
    <property type="match status" value="1"/>
</dbReference>
<dbReference type="OrthoDB" id="429711at2759"/>
<dbReference type="InterPro" id="IPR047575">
    <property type="entry name" value="Sm"/>
</dbReference>
<dbReference type="InterPro" id="IPR010920">
    <property type="entry name" value="LSM_dom_sf"/>
</dbReference>
<accession>A0A1Y5ICM2</accession>
<comment type="function">
    <text evidence="10">Plays a role in U6 snRNP assembly and function. Binds to the 3' end of U6 snRNA.</text>
</comment>
<dbReference type="GO" id="GO:0000398">
    <property type="term" value="P:mRNA splicing, via spliceosome"/>
    <property type="evidence" value="ECO:0007669"/>
    <property type="project" value="TreeGrafter"/>
</dbReference>
<evidence type="ECO:0000259" key="11">
    <source>
        <dbReference type="PROSITE" id="PS52002"/>
    </source>
</evidence>
<keyword evidence="14" id="KW-1185">Reference proteome</keyword>
<reference evidence="12 14" key="1">
    <citation type="journal article" date="2006" name="Proc. Natl. Acad. Sci. U.S.A.">
        <title>Genome analysis of the smallest free-living eukaryote Ostreococcus tauri unveils many unique features.</title>
        <authorList>
            <person name="Derelle E."/>
            <person name="Ferraz C."/>
            <person name="Rombauts S."/>
            <person name="Rouze P."/>
            <person name="Worden A.Z."/>
            <person name="Robbens S."/>
            <person name="Partensky F."/>
            <person name="Degroeve S."/>
            <person name="Echeynie S."/>
            <person name="Cooke R."/>
            <person name="Saeys Y."/>
            <person name="Wuyts J."/>
            <person name="Jabbari K."/>
            <person name="Bowler C."/>
            <person name="Panaud O."/>
            <person name="Piegu B."/>
            <person name="Ball S.G."/>
            <person name="Ral J.-P."/>
            <person name="Bouget F.-Y."/>
            <person name="Piganeau G."/>
            <person name="De Baets B."/>
            <person name="Picard A."/>
            <person name="Delseny M."/>
            <person name="Demaille J."/>
            <person name="Van de Peer Y."/>
            <person name="Moreau H."/>
        </authorList>
    </citation>
    <scope>NUCLEOTIDE SEQUENCE [LARGE SCALE GENOMIC DNA]</scope>
    <source>
        <strain evidence="12 14">OTTH0595</strain>
    </source>
</reference>
<dbReference type="GeneID" id="9836568"/>
<dbReference type="Gene3D" id="2.30.30.100">
    <property type="match status" value="1"/>
</dbReference>
<accession>Q014W7</accession>
<evidence type="ECO:0000256" key="4">
    <source>
        <dbReference type="ARBA" id="ARBA00022728"/>
    </source>
</evidence>
<dbReference type="PANTHER" id="PTHR20971">
    <property type="entry name" value="U6 SNRNA-ASSOCIATED PROTEIN"/>
    <property type="match status" value="1"/>
</dbReference>
<dbReference type="EMBL" id="KZ155778">
    <property type="protein sequence ID" value="OUS47329.1"/>
    <property type="molecule type" value="Genomic_DNA"/>
</dbReference>
<gene>
    <name evidence="10" type="primary">LSM5</name>
    <name evidence="13" type="ORF">BE221DRAFT_71632</name>
    <name evidence="12" type="ORF">OT_ostta07g03030</name>
</gene>
<dbReference type="GO" id="GO:0005681">
    <property type="term" value="C:spliceosomal complex"/>
    <property type="evidence" value="ECO:0007669"/>
    <property type="project" value="UniProtKB-KW"/>
</dbReference>
<evidence type="ECO:0000256" key="7">
    <source>
        <dbReference type="ARBA" id="ARBA00023187"/>
    </source>
</evidence>
<evidence type="ECO:0000256" key="8">
    <source>
        <dbReference type="ARBA" id="ARBA00023242"/>
    </source>
</evidence>
<keyword evidence="7 10" id="KW-0508">mRNA splicing</keyword>
<sequence length="95" mass="10256">MALPSRAGTSNPSALLPSELVERCVGSPLWVLMKGEKEMTGTLRGFDVYVNMVLEDVTEYEMTANGRVETGRMDQILLNGNNVAILVPGGMPEEG</sequence>
<accession>A0A454XZ35</accession>
<keyword evidence="3 10" id="KW-0507">mRNA processing</keyword>
<dbReference type="RefSeq" id="XP_003080395.1">
    <property type="nucleotide sequence ID" value="XM_003080347.1"/>
</dbReference>
<keyword evidence="6" id="KW-0007">Acetylation</keyword>
<evidence type="ECO:0000313" key="14">
    <source>
        <dbReference type="Proteomes" id="UP000009170"/>
    </source>
</evidence>
<dbReference type="SUPFAM" id="SSF50182">
    <property type="entry name" value="Sm-like ribonucleoproteins"/>
    <property type="match status" value="1"/>
</dbReference>
<evidence type="ECO:0000256" key="1">
    <source>
        <dbReference type="ARBA" id="ARBA00004123"/>
    </source>
</evidence>
<dbReference type="STRING" id="70448.Q014W7"/>
<dbReference type="FunCoup" id="Q014W7">
    <property type="interactions" value="1521"/>
</dbReference>
<evidence type="ECO:0000256" key="3">
    <source>
        <dbReference type="ARBA" id="ARBA00022664"/>
    </source>
</evidence>